<dbReference type="SUPFAM" id="SSF82771">
    <property type="entry name" value="GIY-YIG endonuclease"/>
    <property type="match status" value="1"/>
</dbReference>
<accession>A0ABZ0ZSN4</accession>
<reference evidence="4" key="1">
    <citation type="submission" date="2023-12" db="EMBL/GenBank/DDBJ databases">
        <title>Novel species in genus Nocardioides.</title>
        <authorList>
            <person name="Zhou H."/>
        </authorList>
    </citation>
    <scope>NUCLEOTIDE SEQUENCE [LARGE SCALE GENOMIC DNA]</scope>
    <source>
        <strain evidence="4">HM61</strain>
    </source>
</reference>
<dbReference type="Pfam" id="PF01541">
    <property type="entry name" value="GIY-YIG"/>
    <property type="match status" value="1"/>
</dbReference>
<evidence type="ECO:0000313" key="4">
    <source>
        <dbReference type="Proteomes" id="UP001327225"/>
    </source>
</evidence>
<dbReference type="PROSITE" id="PS50164">
    <property type="entry name" value="GIY_YIG"/>
    <property type="match status" value="1"/>
</dbReference>
<dbReference type="InterPro" id="IPR000305">
    <property type="entry name" value="GIY-YIG_endonuc"/>
</dbReference>
<dbReference type="Proteomes" id="UP001327225">
    <property type="component" value="Chromosome"/>
</dbReference>
<keyword evidence="4" id="KW-1185">Reference proteome</keyword>
<name>A0ABZ0ZSN4_9ACTN</name>
<dbReference type="SUPFAM" id="SSF81301">
    <property type="entry name" value="Nucleotidyltransferase"/>
    <property type="match status" value="1"/>
</dbReference>
<dbReference type="RefSeq" id="WP_322456851.1">
    <property type="nucleotide sequence ID" value="NZ_CP141059.1"/>
</dbReference>
<feature type="domain" description="GIY-YIG" evidence="2">
    <location>
        <begin position="1"/>
        <end position="76"/>
    </location>
</feature>
<dbReference type="EMBL" id="CP141059">
    <property type="protein sequence ID" value="WQQ27340.1"/>
    <property type="molecule type" value="Genomic_DNA"/>
</dbReference>
<dbReference type="Gene3D" id="3.40.1440.10">
    <property type="entry name" value="GIY-YIG endonuclease"/>
    <property type="match status" value="1"/>
</dbReference>
<sequence>MTAYVYILRCADGSYYVGSTRDLEKRLWEHQIGLGASYTQRRRPVELVWSAEYPNVGEAFFWEKRIQGWSRAKRVALINGEYDRLPGLAKKDFGGAGDRSLRRGEPLATDPLATVKAMTRPAEVVAVTDEFLAQIETDRPGLVHGLYLHGSLCWGEFYADSDIDFVGVLSRPASVGDLAALEAAHARVREAVPERRYEGFYCQEGDLACPASDVGLVPVHYQGSFDLAGRLDANPVTWHELAERGIIVRGGKPRIHTDMDELLDFTRDNLTSYWEPLLSRMGEEGDQTVGRDDDAVVWVTLGVARLHHLLARAALTSKSGAGRYILDALEPRWHRLADEALALRERPGTSSSYSDVATRGRDAREFLAWAIADGRRLR</sequence>
<dbReference type="InterPro" id="IPR043519">
    <property type="entry name" value="NT_sf"/>
</dbReference>
<gene>
    <name evidence="3" type="ORF">SHK19_03720</name>
</gene>
<proteinExistence type="inferred from homology"/>
<dbReference type="CDD" id="cd10456">
    <property type="entry name" value="GIY-YIG_UPF0213"/>
    <property type="match status" value="1"/>
</dbReference>
<evidence type="ECO:0000313" key="3">
    <source>
        <dbReference type="EMBL" id="WQQ27340.1"/>
    </source>
</evidence>
<evidence type="ECO:0000259" key="2">
    <source>
        <dbReference type="PROSITE" id="PS50164"/>
    </source>
</evidence>
<evidence type="ECO:0000256" key="1">
    <source>
        <dbReference type="ARBA" id="ARBA00007435"/>
    </source>
</evidence>
<dbReference type="InterPro" id="IPR050190">
    <property type="entry name" value="UPF0213_domain"/>
</dbReference>
<dbReference type="PANTHER" id="PTHR34477:SF1">
    <property type="entry name" value="UPF0213 PROTEIN YHBQ"/>
    <property type="match status" value="1"/>
</dbReference>
<comment type="similarity">
    <text evidence="1">Belongs to the UPF0213 family.</text>
</comment>
<organism evidence="3 4">
    <name type="scientific">Nocardioides bizhenqiangii</name>
    <dbReference type="NCBI Taxonomy" id="3095076"/>
    <lineage>
        <taxon>Bacteria</taxon>
        <taxon>Bacillati</taxon>
        <taxon>Actinomycetota</taxon>
        <taxon>Actinomycetes</taxon>
        <taxon>Propionibacteriales</taxon>
        <taxon>Nocardioidaceae</taxon>
        <taxon>Nocardioides</taxon>
    </lineage>
</organism>
<dbReference type="PANTHER" id="PTHR34477">
    <property type="entry name" value="UPF0213 PROTEIN YHBQ"/>
    <property type="match status" value="1"/>
</dbReference>
<protein>
    <submittedName>
        <fullName evidence="3">GIY-YIG nuclease family protein</fullName>
    </submittedName>
</protein>
<dbReference type="InterPro" id="IPR035901">
    <property type="entry name" value="GIY-YIG_endonuc_sf"/>
</dbReference>